<sequence>MATSIPNTQTAAWLETPQPGARFQIRSDIDVPIPRDGEVLIKLDYTGFCHSDVHSAYGETPMSTDIAGHEGVGHVVKLGGSVPEELLKAKVGVSGVQIAAKRGYKVIAIDSGESKREMCLKLGATAFLDFKTDPVGTIFGQFVDFAKHELQVEDEVKRLTNGFGAHAIIVTAGSDAAYDQAFKLARNYGTVVCIGLPRSGAPLPISPFWMAVRSLTVVGSSVGTDAEMEELLDMAVKGDVLPEISVHDFSEINDVMEKLARFEIGGRVVLKIPQ</sequence>
<evidence type="ECO:0000256" key="1">
    <source>
        <dbReference type="ARBA" id="ARBA00001947"/>
    </source>
</evidence>
<reference evidence="9" key="1">
    <citation type="submission" date="2022-10" db="EMBL/GenBank/DDBJ databases">
        <title>Culturing micro-colonial fungi from biological soil crusts in the Mojave desert and describing Neophaeococcomyces mojavensis, and introducing the new genera and species Taxawa tesnikishii.</title>
        <authorList>
            <person name="Kurbessoian T."/>
            <person name="Stajich J.E."/>
        </authorList>
    </citation>
    <scope>NUCLEOTIDE SEQUENCE</scope>
    <source>
        <strain evidence="9">TK_41</strain>
    </source>
</reference>
<dbReference type="PROSITE" id="PS00059">
    <property type="entry name" value="ADH_ZINC"/>
    <property type="match status" value="1"/>
</dbReference>
<evidence type="ECO:0000256" key="5">
    <source>
        <dbReference type="ARBA" id="ARBA00023002"/>
    </source>
</evidence>
<name>A0AA39CNA5_9EURO</name>
<comment type="caution">
    <text evidence="9">The sequence shown here is derived from an EMBL/GenBank/DDBJ whole genome shotgun (WGS) entry which is preliminary data.</text>
</comment>
<feature type="domain" description="Alcohol dehydrogenase-like C-terminal" evidence="7">
    <location>
        <begin position="91"/>
        <end position="235"/>
    </location>
</feature>
<dbReference type="Gene3D" id="3.90.180.10">
    <property type="entry name" value="Medium-chain alcohol dehydrogenases, catalytic domain"/>
    <property type="match status" value="2"/>
</dbReference>
<feature type="domain" description="Alcohol dehydrogenase-like N-terminal" evidence="8">
    <location>
        <begin position="36"/>
        <end position="84"/>
    </location>
</feature>
<dbReference type="EMBL" id="JAPDRK010000002">
    <property type="protein sequence ID" value="KAJ9615638.1"/>
    <property type="molecule type" value="Genomic_DNA"/>
</dbReference>
<accession>A0AA39CNA5</accession>
<protein>
    <recommendedName>
        <fullName evidence="11">Alcohol dehydrogenase</fullName>
    </recommendedName>
</protein>
<dbReference type="GO" id="GO:0005737">
    <property type="term" value="C:cytoplasm"/>
    <property type="evidence" value="ECO:0007669"/>
    <property type="project" value="TreeGrafter"/>
</dbReference>
<dbReference type="InterPro" id="IPR013149">
    <property type="entry name" value="ADH-like_C"/>
</dbReference>
<keyword evidence="5" id="KW-0560">Oxidoreductase</keyword>
<dbReference type="SUPFAM" id="SSF51735">
    <property type="entry name" value="NAD(P)-binding Rossmann-fold domains"/>
    <property type="match status" value="1"/>
</dbReference>
<dbReference type="InterPro" id="IPR013154">
    <property type="entry name" value="ADH-like_N"/>
</dbReference>
<dbReference type="Pfam" id="PF08240">
    <property type="entry name" value="ADH_N"/>
    <property type="match status" value="1"/>
</dbReference>
<evidence type="ECO:0000259" key="8">
    <source>
        <dbReference type="Pfam" id="PF08240"/>
    </source>
</evidence>
<keyword evidence="3 6" id="KW-0479">Metal-binding</keyword>
<dbReference type="PANTHER" id="PTHR42940">
    <property type="entry name" value="ALCOHOL DEHYDROGENASE 1-RELATED"/>
    <property type="match status" value="1"/>
</dbReference>
<dbReference type="InterPro" id="IPR011032">
    <property type="entry name" value="GroES-like_sf"/>
</dbReference>
<dbReference type="InterPro" id="IPR036291">
    <property type="entry name" value="NAD(P)-bd_dom_sf"/>
</dbReference>
<dbReference type="Gene3D" id="3.40.50.720">
    <property type="entry name" value="NAD(P)-binding Rossmann-like Domain"/>
    <property type="match status" value="1"/>
</dbReference>
<dbReference type="Proteomes" id="UP001172673">
    <property type="component" value="Unassembled WGS sequence"/>
</dbReference>
<keyword evidence="10" id="KW-1185">Reference proteome</keyword>
<evidence type="ECO:0008006" key="11">
    <source>
        <dbReference type="Google" id="ProtNLM"/>
    </source>
</evidence>
<evidence type="ECO:0000256" key="3">
    <source>
        <dbReference type="ARBA" id="ARBA00022723"/>
    </source>
</evidence>
<evidence type="ECO:0000256" key="6">
    <source>
        <dbReference type="RuleBase" id="RU361277"/>
    </source>
</evidence>
<proteinExistence type="inferred from homology"/>
<evidence type="ECO:0000256" key="2">
    <source>
        <dbReference type="ARBA" id="ARBA00008072"/>
    </source>
</evidence>
<dbReference type="AlphaFoldDB" id="A0AA39CNA5"/>
<evidence type="ECO:0000313" key="9">
    <source>
        <dbReference type="EMBL" id="KAJ9615638.1"/>
    </source>
</evidence>
<dbReference type="SUPFAM" id="SSF50129">
    <property type="entry name" value="GroES-like"/>
    <property type="match status" value="1"/>
</dbReference>
<evidence type="ECO:0000256" key="4">
    <source>
        <dbReference type="ARBA" id="ARBA00022833"/>
    </source>
</evidence>
<evidence type="ECO:0000259" key="7">
    <source>
        <dbReference type="Pfam" id="PF00107"/>
    </source>
</evidence>
<keyword evidence="4 6" id="KW-0862">Zinc</keyword>
<dbReference type="Pfam" id="PF00107">
    <property type="entry name" value="ADH_zinc_N"/>
    <property type="match status" value="1"/>
</dbReference>
<dbReference type="GO" id="GO:0004022">
    <property type="term" value="F:alcohol dehydrogenase (NAD+) activity"/>
    <property type="evidence" value="ECO:0007669"/>
    <property type="project" value="TreeGrafter"/>
</dbReference>
<comment type="cofactor">
    <cofactor evidence="1 6">
        <name>Zn(2+)</name>
        <dbReference type="ChEBI" id="CHEBI:29105"/>
    </cofactor>
</comment>
<comment type="similarity">
    <text evidence="2 6">Belongs to the zinc-containing alcohol dehydrogenase family.</text>
</comment>
<evidence type="ECO:0000313" key="10">
    <source>
        <dbReference type="Proteomes" id="UP001172673"/>
    </source>
</evidence>
<organism evidence="9 10">
    <name type="scientific">Cladophialophora chaetospira</name>
    <dbReference type="NCBI Taxonomy" id="386627"/>
    <lineage>
        <taxon>Eukaryota</taxon>
        <taxon>Fungi</taxon>
        <taxon>Dikarya</taxon>
        <taxon>Ascomycota</taxon>
        <taxon>Pezizomycotina</taxon>
        <taxon>Eurotiomycetes</taxon>
        <taxon>Chaetothyriomycetidae</taxon>
        <taxon>Chaetothyriales</taxon>
        <taxon>Herpotrichiellaceae</taxon>
        <taxon>Cladophialophora</taxon>
    </lineage>
</organism>
<dbReference type="InterPro" id="IPR002328">
    <property type="entry name" value="ADH_Zn_CS"/>
</dbReference>
<dbReference type="GO" id="GO:0008270">
    <property type="term" value="F:zinc ion binding"/>
    <property type="evidence" value="ECO:0007669"/>
    <property type="project" value="InterPro"/>
</dbReference>
<dbReference type="PANTHER" id="PTHR42940:SF2">
    <property type="entry name" value="DEHYDROGENASE FAMILY OXIDOREDUCTASE, PUTATIVE (JCVI)-RELATED"/>
    <property type="match status" value="1"/>
</dbReference>
<gene>
    <name evidence="9" type="ORF">H2200_001713</name>
</gene>